<comment type="similarity">
    <text evidence="1">Belongs to the barstar family.</text>
</comment>
<dbReference type="EMBL" id="CABVIC010000002">
    <property type="protein sequence ID" value="VVO89754.1"/>
    <property type="molecule type" value="Genomic_DNA"/>
</dbReference>
<dbReference type="SUPFAM" id="SSF52038">
    <property type="entry name" value="Barstar-related"/>
    <property type="match status" value="1"/>
</dbReference>
<evidence type="ECO:0000256" key="1">
    <source>
        <dbReference type="ARBA" id="ARBA00006845"/>
    </source>
</evidence>
<proteinExistence type="inferred from homology"/>
<name>A0A5E7JPD6_PSEFL</name>
<evidence type="ECO:0000313" key="3">
    <source>
        <dbReference type="EMBL" id="VVO89754.1"/>
    </source>
</evidence>
<dbReference type="Gene3D" id="3.30.370.10">
    <property type="entry name" value="Barstar-like"/>
    <property type="match status" value="1"/>
</dbReference>
<dbReference type="Proteomes" id="UP000326067">
    <property type="component" value="Unassembled WGS sequence"/>
</dbReference>
<dbReference type="AlphaFoldDB" id="A0A5E7JPD6"/>
<gene>
    <name evidence="3" type="ORF">PS847_02245</name>
</gene>
<accession>A0A5E7JPD6</accession>
<dbReference type="InterPro" id="IPR035905">
    <property type="entry name" value="Barstar-like_sf"/>
</dbReference>
<evidence type="ECO:0000259" key="2">
    <source>
        <dbReference type="Pfam" id="PF01337"/>
    </source>
</evidence>
<feature type="domain" description="Barstar (barnase inhibitor)" evidence="2">
    <location>
        <begin position="2"/>
        <end position="80"/>
    </location>
</feature>
<evidence type="ECO:0000313" key="4">
    <source>
        <dbReference type="Proteomes" id="UP000326067"/>
    </source>
</evidence>
<organism evidence="3 4">
    <name type="scientific">Pseudomonas fluorescens</name>
    <dbReference type="NCBI Taxonomy" id="294"/>
    <lineage>
        <taxon>Bacteria</taxon>
        <taxon>Pseudomonadati</taxon>
        <taxon>Pseudomonadota</taxon>
        <taxon>Gammaproteobacteria</taxon>
        <taxon>Pseudomonadales</taxon>
        <taxon>Pseudomonadaceae</taxon>
        <taxon>Pseudomonas</taxon>
    </lineage>
</organism>
<dbReference type="RefSeq" id="WP_150636249.1">
    <property type="nucleotide sequence ID" value="NZ_CABVIC010000002.1"/>
</dbReference>
<reference evidence="3 4" key="1">
    <citation type="submission" date="2019-09" db="EMBL/GenBank/DDBJ databases">
        <authorList>
            <person name="Chandra G."/>
            <person name="Truman W A."/>
        </authorList>
    </citation>
    <scope>NUCLEOTIDE SEQUENCE [LARGE SCALE GENOMIC DNA]</scope>
    <source>
        <strain evidence="3">PS847</strain>
    </source>
</reference>
<protein>
    <recommendedName>
        <fullName evidence="2">Barstar (barnase inhibitor) domain-containing protein</fullName>
    </recommendedName>
</protein>
<sequence>MIIELDGLSISSEQDFHKRIASAFYWAQYYGNNLNSLWDLLSTDVERPIEIVWKNSKESEQSMGETFKKMILIFERTENQDISLGLDEKFEYKLK</sequence>
<dbReference type="Pfam" id="PF01337">
    <property type="entry name" value="Barstar"/>
    <property type="match status" value="1"/>
</dbReference>
<dbReference type="InterPro" id="IPR000468">
    <property type="entry name" value="Barstar"/>
</dbReference>